<accession>A0A7J5XJC5</accession>
<evidence type="ECO:0000313" key="2">
    <source>
        <dbReference type="Proteomes" id="UP000518266"/>
    </source>
</evidence>
<reference evidence="1 2" key="1">
    <citation type="submission" date="2020-03" db="EMBL/GenBank/DDBJ databases">
        <title>Dissostichus mawsoni Genome sequencing and assembly.</title>
        <authorList>
            <person name="Park H."/>
        </authorList>
    </citation>
    <scope>NUCLEOTIDE SEQUENCE [LARGE SCALE GENOMIC DNA]</scope>
    <source>
        <strain evidence="1">DM0001</strain>
        <tissue evidence="1">Muscle</tissue>
    </source>
</reference>
<feature type="non-terminal residue" evidence="1">
    <location>
        <position position="1"/>
    </location>
</feature>
<dbReference type="Proteomes" id="UP000518266">
    <property type="component" value="Unassembled WGS sequence"/>
</dbReference>
<dbReference type="EMBL" id="JAAKFY010000023">
    <property type="protein sequence ID" value="KAF3837175.1"/>
    <property type="molecule type" value="Genomic_DNA"/>
</dbReference>
<comment type="caution">
    <text evidence="1">The sequence shown here is derived from an EMBL/GenBank/DDBJ whole genome shotgun (WGS) entry which is preliminary data.</text>
</comment>
<proteinExistence type="predicted"/>
<dbReference type="AlphaFoldDB" id="A0A7J5XJC5"/>
<gene>
    <name evidence="1" type="ORF">F7725_004639</name>
</gene>
<sequence>DQQGQQRSYSNKKGQKNGVQHTISYLSSLSLSHTHTHPTFHTESTHSHTVQQCTIHPLVIKDMKAKTACSFSTNQQNIIISHESFISGYTGSKQTAYMLNSSGRCG</sequence>
<name>A0A7J5XJC5_DISMA</name>
<protein>
    <submittedName>
        <fullName evidence="1">Uncharacterized protein</fullName>
    </submittedName>
</protein>
<keyword evidence="2" id="KW-1185">Reference proteome</keyword>
<organism evidence="1 2">
    <name type="scientific">Dissostichus mawsoni</name>
    <name type="common">Antarctic cod</name>
    <dbReference type="NCBI Taxonomy" id="36200"/>
    <lineage>
        <taxon>Eukaryota</taxon>
        <taxon>Metazoa</taxon>
        <taxon>Chordata</taxon>
        <taxon>Craniata</taxon>
        <taxon>Vertebrata</taxon>
        <taxon>Euteleostomi</taxon>
        <taxon>Actinopterygii</taxon>
        <taxon>Neopterygii</taxon>
        <taxon>Teleostei</taxon>
        <taxon>Neoteleostei</taxon>
        <taxon>Acanthomorphata</taxon>
        <taxon>Eupercaria</taxon>
        <taxon>Perciformes</taxon>
        <taxon>Notothenioidei</taxon>
        <taxon>Nototheniidae</taxon>
        <taxon>Dissostichus</taxon>
    </lineage>
</organism>
<evidence type="ECO:0000313" key="1">
    <source>
        <dbReference type="EMBL" id="KAF3837175.1"/>
    </source>
</evidence>